<dbReference type="AlphaFoldDB" id="A0A9W3AQ32"/>
<keyword evidence="3" id="KW-1185">Reference proteome</keyword>
<name>A0A9W3AQ32_BIOGL</name>
<evidence type="ECO:0000256" key="1">
    <source>
        <dbReference type="SAM" id="MobiDB-lite"/>
    </source>
</evidence>
<dbReference type="Proteomes" id="UP001165740">
    <property type="component" value="Chromosome 6"/>
</dbReference>
<proteinExistence type="predicted"/>
<dbReference type="OMA" id="HSFGTER"/>
<organism evidence="3 4">
    <name type="scientific">Biomphalaria glabrata</name>
    <name type="common">Bloodfluke planorb</name>
    <name type="synonym">Freshwater snail</name>
    <dbReference type="NCBI Taxonomy" id="6526"/>
    <lineage>
        <taxon>Eukaryota</taxon>
        <taxon>Metazoa</taxon>
        <taxon>Spiralia</taxon>
        <taxon>Lophotrochozoa</taxon>
        <taxon>Mollusca</taxon>
        <taxon>Gastropoda</taxon>
        <taxon>Heterobranchia</taxon>
        <taxon>Euthyneura</taxon>
        <taxon>Panpulmonata</taxon>
        <taxon>Hygrophila</taxon>
        <taxon>Lymnaeoidea</taxon>
        <taxon>Planorbidae</taxon>
        <taxon>Biomphalaria</taxon>
    </lineage>
</organism>
<dbReference type="OrthoDB" id="5798273at2759"/>
<gene>
    <name evidence="4" type="primary">LOC106061739</name>
</gene>
<protein>
    <submittedName>
        <fullName evidence="4">Uncharacterized protein LOC106061739</fullName>
    </submittedName>
</protein>
<reference evidence="4" key="1">
    <citation type="submission" date="2025-08" db="UniProtKB">
        <authorList>
            <consortium name="RefSeq"/>
        </authorList>
    </citation>
    <scope>IDENTIFICATION</scope>
</reference>
<evidence type="ECO:0000313" key="3">
    <source>
        <dbReference type="Proteomes" id="UP001165740"/>
    </source>
</evidence>
<evidence type="ECO:0000313" key="4">
    <source>
        <dbReference type="RefSeq" id="XP_055889377.1"/>
    </source>
</evidence>
<dbReference type="PANTHER" id="PTHR34717">
    <property type="entry name" value="EG:BACR7A4.20 PROTEIN"/>
    <property type="match status" value="1"/>
</dbReference>
<dbReference type="PANTHER" id="PTHR34717:SF1">
    <property type="entry name" value="EG:BACR7A4.20 PROTEIN"/>
    <property type="match status" value="1"/>
</dbReference>
<dbReference type="Pfam" id="PF23212">
    <property type="entry name" value="DUF7064"/>
    <property type="match status" value="1"/>
</dbReference>
<feature type="domain" description="DUF7064" evidence="2">
    <location>
        <begin position="284"/>
        <end position="406"/>
    </location>
</feature>
<dbReference type="InterPro" id="IPR055492">
    <property type="entry name" value="DUF7064"/>
</dbReference>
<accession>A0A9W3AQ32</accession>
<dbReference type="GeneID" id="106061739"/>
<feature type="region of interest" description="Disordered" evidence="1">
    <location>
        <begin position="68"/>
        <end position="93"/>
    </location>
</feature>
<sequence length="421" mass="48559">MTPLLLFGLSAVAALYIWLFIEWVIRNLEVRHIHIPKIYRQPGLFYPLKYRLFRLILWLRKRQNEEKQRNKLASSTDSGYGVRSRNSPDEMDKLQELPEDQPEAVDAVYFNGGNAQGVFMVAATARRHNNVVQTILYLRIPSIGLLELPSLPDTWLTSSDSFTSYSAGGLIIKPVKVMDTWSIKFDGLLRLAETGKQVEVNFDLLWKAYTKPFDFDTDLHPHVMADGIAREKWSRKYFNNLKRVHQTHYEQFGNIQGTVHVTGYDDQNIMIQGVRDHSYGAIRDWKLFHRYVLNYVHLDDGTAICVGAISMPVTLSRLVVGYVFHPDGSMDPVSSTDFEFYNWGDEGEPPDKLVLNFTAGEKSYYMMSDKIQCPVFYMGKDWDAKIYERFCNYSVNGVKGWGISEWDYRNLAGKNDKKIGK</sequence>
<evidence type="ECO:0000259" key="2">
    <source>
        <dbReference type="Pfam" id="PF23212"/>
    </source>
</evidence>
<dbReference type="RefSeq" id="XP_055889377.1">
    <property type="nucleotide sequence ID" value="XM_056033402.1"/>
</dbReference>